<evidence type="ECO:0000256" key="1">
    <source>
        <dbReference type="ARBA" id="ARBA00004141"/>
    </source>
</evidence>
<evidence type="ECO:0000259" key="7">
    <source>
        <dbReference type="Pfam" id="PF04932"/>
    </source>
</evidence>
<evidence type="ECO:0000256" key="3">
    <source>
        <dbReference type="ARBA" id="ARBA00022989"/>
    </source>
</evidence>
<reference evidence="8 9" key="1">
    <citation type="journal article" date="2018" name="Environ. Microbiol.">
        <title>Isolation and genomic characterization of Novimethylophilus kurashikiensis gen. nov. sp. nov., a new lanthanide-dependent methylotrophic species of Methylophilaceae.</title>
        <authorList>
            <person name="Lv H."/>
            <person name="Sahin N."/>
            <person name="Tani A."/>
        </authorList>
    </citation>
    <scope>NUCLEOTIDE SEQUENCE [LARGE SCALE GENOMIC DNA]</scope>
    <source>
        <strain evidence="8 9">La2-4</strain>
    </source>
</reference>
<dbReference type="RefSeq" id="WP_109016160.1">
    <property type="nucleotide sequence ID" value="NZ_BDOQ01000013.1"/>
</dbReference>
<proteinExistence type="predicted"/>
<gene>
    <name evidence="8" type="ORF">NMK_2587</name>
</gene>
<comment type="caution">
    <text evidence="8">The sequence shown here is derived from an EMBL/GenBank/DDBJ whole genome shotgun (WGS) entry which is preliminary data.</text>
</comment>
<feature type="transmembrane region" description="Helical" evidence="6">
    <location>
        <begin position="421"/>
        <end position="439"/>
    </location>
</feature>
<evidence type="ECO:0000256" key="2">
    <source>
        <dbReference type="ARBA" id="ARBA00022692"/>
    </source>
</evidence>
<feature type="transmembrane region" description="Helical" evidence="6">
    <location>
        <begin position="142"/>
        <end position="164"/>
    </location>
</feature>
<evidence type="ECO:0000313" key="9">
    <source>
        <dbReference type="Proteomes" id="UP000245081"/>
    </source>
</evidence>
<feature type="transmembrane region" description="Helical" evidence="6">
    <location>
        <begin position="245"/>
        <end position="262"/>
    </location>
</feature>
<feature type="transmembrane region" description="Helical" evidence="6">
    <location>
        <begin position="396"/>
        <end position="415"/>
    </location>
</feature>
<evidence type="ECO:0000313" key="8">
    <source>
        <dbReference type="EMBL" id="GBG14986.1"/>
    </source>
</evidence>
<name>A0A2R5F9U7_9PROT</name>
<feature type="transmembrane region" description="Helical" evidence="6">
    <location>
        <begin position="176"/>
        <end position="194"/>
    </location>
</feature>
<feature type="domain" description="O-antigen ligase-related" evidence="7">
    <location>
        <begin position="230"/>
        <end position="371"/>
    </location>
</feature>
<keyword evidence="4 6" id="KW-0472">Membrane</keyword>
<feature type="region of interest" description="Disordered" evidence="5">
    <location>
        <begin position="448"/>
        <end position="476"/>
    </location>
</feature>
<keyword evidence="9" id="KW-1185">Reference proteome</keyword>
<feature type="transmembrane region" description="Helical" evidence="6">
    <location>
        <begin position="358"/>
        <end position="375"/>
    </location>
</feature>
<dbReference type="GO" id="GO:0016020">
    <property type="term" value="C:membrane"/>
    <property type="evidence" value="ECO:0007669"/>
    <property type="project" value="UniProtKB-SubCell"/>
</dbReference>
<evidence type="ECO:0000256" key="5">
    <source>
        <dbReference type="SAM" id="MobiDB-lite"/>
    </source>
</evidence>
<dbReference type="EMBL" id="BDOQ01000013">
    <property type="protein sequence ID" value="GBG14986.1"/>
    <property type="molecule type" value="Genomic_DNA"/>
</dbReference>
<dbReference type="OrthoDB" id="9177993at2"/>
<evidence type="ECO:0000256" key="4">
    <source>
        <dbReference type="ARBA" id="ARBA00023136"/>
    </source>
</evidence>
<organism evidence="8 9">
    <name type="scientific">Novimethylophilus kurashikiensis</name>
    <dbReference type="NCBI Taxonomy" id="1825523"/>
    <lineage>
        <taxon>Bacteria</taxon>
        <taxon>Pseudomonadati</taxon>
        <taxon>Pseudomonadota</taxon>
        <taxon>Betaproteobacteria</taxon>
        <taxon>Nitrosomonadales</taxon>
        <taxon>Methylophilaceae</taxon>
        <taxon>Novimethylophilus</taxon>
    </lineage>
</organism>
<feature type="transmembrane region" description="Helical" evidence="6">
    <location>
        <begin position="118"/>
        <end position="136"/>
    </location>
</feature>
<sequence length="476" mass="54840">MNTNLMNTNLMNTNLMNTRLIRTPFQAQVWRTRKYVDEARARMSLADYWFMLGFWLALFYVADPFSLRLEKIGLTKHLPLMISLSGAIMINIGTKIFVSDLSRLYDRYKRRYWEVLKAALPLALMGGWIVLGSLYARKHEGIGNSFITVGLYMLFALVTARVVMLSAARETMVKSFIYFAILASLFMTLKMAIMHDDHSSPYHELEFLIIPLMVFFALQPGKVWPTLMTLFFVIAGLLFRKNTGFIVLALTLIYLWLAEWRFRFRESVTFRFWTLFWMVIVIIAGLALAGYLAYQRGEIMPSGNPGYRMHTYEQAWERFLESPFYGTSFTGAGTEKFTGFQILVARGNLPTHSDVLDFLAQGGVLAIFLWLWAYVRVGRFSYRHVLSKRRRDQMSIAGHTFACMSLMSIAVYAFNPILLQPAKSLLLWGIFGMLLGIGLHRQRQELDGDAASEADRTDEPAAPRKNRLYRLKHSRT</sequence>
<dbReference type="Pfam" id="PF04932">
    <property type="entry name" value="Wzy_C"/>
    <property type="match status" value="1"/>
</dbReference>
<dbReference type="Proteomes" id="UP000245081">
    <property type="component" value="Unassembled WGS sequence"/>
</dbReference>
<dbReference type="InterPro" id="IPR007016">
    <property type="entry name" value="O-antigen_ligase-rel_domated"/>
</dbReference>
<feature type="compositionally biased region" description="Basic residues" evidence="5">
    <location>
        <begin position="464"/>
        <end position="476"/>
    </location>
</feature>
<protein>
    <recommendedName>
        <fullName evidence="7">O-antigen ligase-related domain-containing protein</fullName>
    </recommendedName>
</protein>
<accession>A0A2R5F9U7</accession>
<feature type="transmembrane region" description="Helical" evidence="6">
    <location>
        <begin position="78"/>
        <end position="98"/>
    </location>
</feature>
<keyword evidence="3 6" id="KW-1133">Transmembrane helix</keyword>
<comment type="subcellular location">
    <subcellularLocation>
        <location evidence="1">Membrane</location>
        <topology evidence="1">Multi-pass membrane protein</topology>
    </subcellularLocation>
</comment>
<feature type="compositionally biased region" description="Basic and acidic residues" evidence="5">
    <location>
        <begin position="453"/>
        <end position="462"/>
    </location>
</feature>
<evidence type="ECO:0000256" key="6">
    <source>
        <dbReference type="SAM" id="Phobius"/>
    </source>
</evidence>
<feature type="transmembrane region" description="Helical" evidence="6">
    <location>
        <begin position="274"/>
        <end position="294"/>
    </location>
</feature>
<dbReference type="AlphaFoldDB" id="A0A2R5F9U7"/>
<feature type="transmembrane region" description="Helical" evidence="6">
    <location>
        <begin position="48"/>
        <end position="66"/>
    </location>
</feature>
<keyword evidence="2 6" id="KW-0812">Transmembrane</keyword>